<dbReference type="EMBL" id="BTRK01000006">
    <property type="protein sequence ID" value="GMR62968.1"/>
    <property type="molecule type" value="Genomic_DNA"/>
</dbReference>
<dbReference type="AlphaFoldDB" id="A0AAN5IE24"/>
<sequence>RNFPIMNDISKMQIVRLSGKNPVFNRSNFEEIVRSRCAENDECYREEFKYFSVIYKQKTNQYTDGLEHFETKIDSAGSDEILEILSHMVEVIYTSKIEMGNDSRSMAFYESLTRRLFVMEELKNMGIFKRRTHIDGDLEQFKNLIIEKFENTPWLNEK</sequence>
<name>A0AAN5IE24_9BILA</name>
<gene>
    <name evidence="1" type="ORF">PMAYCL1PPCAC_33163</name>
</gene>
<keyword evidence="2" id="KW-1185">Reference proteome</keyword>
<evidence type="ECO:0000313" key="1">
    <source>
        <dbReference type="EMBL" id="GMR62968.1"/>
    </source>
</evidence>
<feature type="non-terminal residue" evidence="1">
    <location>
        <position position="158"/>
    </location>
</feature>
<organism evidence="1 2">
    <name type="scientific">Pristionchus mayeri</name>
    <dbReference type="NCBI Taxonomy" id="1317129"/>
    <lineage>
        <taxon>Eukaryota</taxon>
        <taxon>Metazoa</taxon>
        <taxon>Ecdysozoa</taxon>
        <taxon>Nematoda</taxon>
        <taxon>Chromadorea</taxon>
        <taxon>Rhabditida</taxon>
        <taxon>Rhabditina</taxon>
        <taxon>Diplogasteromorpha</taxon>
        <taxon>Diplogasteroidea</taxon>
        <taxon>Neodiplogasteridae</taxon>
        <taxon>Pristionchus</taxon>
    </lineage>
</organism>
<proteinExistence type="predicted"/>
<protein>
    <submittedName>
        <fullName evidence="1">Uncharacterized protein</fullName>
    </submittedName>
</protein>
<dbReference type="Proteomes" id="UP001328107">
    <property type="component" value="Unassembled WGS sequence"/>
</dbReference>
<accession>A0AAN5IE24</accession>
<evidence type="ECO:0000313" key="2">
    <source>
        <dbReference type="Proteomes" id="UP001328107"/>
    </source>
</evidence>
<reference evidence="2" key="1">
    <citation type="submission" date="2022-10" db="EMBL/GenBank/DDBJ databases">
        <title>Genome assembly of Pristionchus species.</title>
        <authorList>
            <person name="Yoshida K."/>
            <person name="Sommer R.J."/>
        </authorList>
    </citation>
    <scope>NUCLEOTIDE SEQUENCE [LARGE SCALE GENOMIC DNA]</scope>
    <source>
        <strain evidence="2">RS5460</strain>
    </source>
</reference>
<comment type="caution">
    <text evidence="1">The sequence shown here is derived from an EMBL/GenBank/DDBJ whole genome shotgun (WGS) entry which is preliminary data.</text>
</comment>
<feature type="non-terminal residue" evidence="1">
    <location>
        <position position="1"/>
    </location>
</feature>